<dbReference type="EMBL" id="JASVDS010000002">
    <property type="protein sequence ID" value="MDL5031840.1"/>
    <property type="molecule type" value="Genomic_DNA"/>
</dbReference>
<evidence type="ECO:0000313" key="2">
    <source>
        <dbReference type="Proteomes" id="UP001238603"/>
    </source>
</evidence>
<keyword evidence="2" id="KW-1185">Reference proteome</keyword>
<dbReference type="PANTHER" id="PTHR37946">
    <property type="entry name" value="SLL1969 PROTEIN"/>
    <property type="match status" value="1"/>
</dbReference>
<protein>
    <recommendedName>
        <fullName evidence="3">Alpha/beta hydrolase</fullName>
    </recommendedName>
</protein>
<dbReference type="Gene3D" id="3.40.50.1820">
    <property type="entry name" value="alpha/beta hydrolase"/>
    <property type="match status" value="1"/>
</dbReference>
<dbReference type="SUPFAM" id="SSF53474">
    <property type="entry name" value="alpha/beta-Hydrolases"/>
    <property type="match status" value="1"/>
</dbReference>
<organism evidence="1 2">
    <name type="scientific">Roseateles subflavus</name>
    <dbReference type="NCBI Taxonomy" id="3053353"/>
    <lineage>
        <taxon>Bacteria</taxon>
        <taxon>Pseudomonadati</taxon>
        <taxon>Pseudomonadota</taxon>
        <taxon>Betaproteobacteria</taxon>
        <taxon>Burkholderiales</taxon>
        <taxon>Sphaerotilaceae</taxon>
        <taxon>Roseateles</taxon>
    </lineage>
</organism>
<evidence type="ECO:0008006" key="3">
    <source>
        <dbReference type="Google" id="ProtNLM"/>
    </source>
</evidence>
<dbReference type="InterPro" id="IPR029058">
    <property type="entry name" value="AB_hydrolase_fold"/>
</dbReference>
<evidence type="ECO:0000313" key="1">
    <source>
        <dbReference type="EMBL" id="MDL5031840.1"/>
    </source>
</evidence>
<dbReference type="PANTHER" id="PTHR37946:SF1">
    <property type="entry name" value="SLL1969 PROTEIN"/>
    <property type="match status" value="1"/>
</dbReference>
<accession>A0ABT7LI36</accession>
<sequence length="213" mass="23619">MASHIAFIDGVGGKRFMRGRLVRYFQDRGLQVHCFDYAASRQSLDEIRARLRDFLRQRAAQGEFHAVGYSFGGVLLRLALADLRAEGLQPAKVALLASPLTALRLSMRLRHWRIYRWTCGECGQFAARPELMAQVPMPAVPTACLYGTWPWLGAFRWLCDPHVGNDGMVAVDEAHPPQHGHLPAMPIPASHAFIPAHPVALDALRAWFDGAGG</sequence>
<name>A0ABT7LI36_9BURK</name>
<comment type="caution">
    <text evidence="1">The sequence shown here is derived from an EMBL/GenBank/DDBJ whole genome shotgun (WGS) entry which is preliminary data.</text>
</comment>
<dbReference type="RefSeq" id="WP_285981951.1">
    <property type="nucleotide sequence ID" value="NZ_JASVDS010000002.1"/>
</dbReference>
<dbReference type="Proteomes" id="UP001238603">
    <property type="component" value="Unassembled WGS sequence"/>
</dbReference>
<reference evidence="1 2" key="1">
    <citation type="submission" date="2023-06" db="EMBL/GenBank/DDBJ databases">
        <title>Pelomonas sp. APW6 16S ribosomal RNA gene genome sequencing and assembly.</title>
        <authorList>
            <person name="Woo H."/>
        </authorList>
    </citation>
    <scope>NUCLEOTIDE SEQUENCE [LARGE SCALE GENOMIC DNA]</scope>
    <source>
        <strain evidence="1 2">APW6</strain>
    </source>
</reference>
<gene>
    <name evidence="1" type="ORF">QRD43_07955</name>
</gene>
<proteinExistence type="predicted"/>